<evidence type="ECO:0000313" key="1">
    <source>
        <dbReference type="EMBL" id="NKX53481.1"/>
    </source>
</evidence>
<dbReference type="InterPro" id="IPR009467">
    <property type="entry name" value="Glycolipid-bd_prot_put"/>
</dbReference>
<name>A0A7X6HCM5_9MICC</name>
<dbReference type="Pfam" id="PF06475">
    <property type="entry name" value="Glycolipid_bind"/>
    <property type="match status" value="1"/>
</dbReference>
<gene>
    <name evidence="1" type="ORF">HGG74_02775</name>
</gene>
<dbReference type="AlphaFoldDB" id="A0A7X6HCM5"/>
<dbReference type="Proteomes" id="UP000544090">
    <property type="component" value="Unassembled WGS sequence"/>
</dbReference>
<accession>A0A7X6HCM5</accession>
<reference evidence="1 2" key="1">
    <citation type="submission" date="2020-04" db="EMBL/GenBank/DDBJ databases">
        <title>Arthrobacter sp. nov.</title>
        <authorList>
            <person name="Liu S."/>
        </authorList>
    </citation>
    <scope>NUCLEOTIDE SEQUENCE [LARGE SCALE GENOMIC DNA]</scope>
    <source>
        <strain evidence="1 2">E918</strain>
    </source>
</reference>
<keyword evidence="2" id="KW-1185">Reference proteome</keyword>
<protein>
    <submittedName>
        <fullName evidence="1">Putative glycolipid-binding domain-containing protein</fullName>
    </submittedName>
</protein>
<dbReference type="RefSeq" id="WP_168484826.1">
    <property type="nucleotide sequence ID" value="NZ_JAAZSQ010000002.1"/>
</dbReference>
<sequence>MGHETHESRICTWLGEDDPRRADTATINLEPERLTAHGASRAPDYAASWSLTTTANWITEHLTISVHGHGWSRHLDMLRAPNGSWTVKATKSGDTTAFGGTGLPEPGIADVHALDQALDCDIEFCPATNSMPILRLGLVHDAEAAAEFTMAWVRMPSLEVVPSQQLYAGNRAYDEDTGAAVVSYSSGDFSTDLTVDADGIVLDYPGLAVRRRS</sequence>
<comment type="caution">
    <text evidence="1">The sequence shown here is derived from an EMBL/GenBank/DDBJ whole genome shotgun (WGS) entry which is preliminary data.</text>
</comment>
<organism evidence="1 2">
    <name type="scientific">Arthrobacter mobilis</name>
    <dbReference type="NCBI Taxonomy" id="2724944"/>
    <lineage>
        <taxon>Bacteria</taxon>
        <taxon>Bacillati</taxon>
        <taxon>Actinomycetota</taxon>
        <taxon>Actinomycetes</taxon>
        <taxon>Micrococcales</taxon>
        <taxon>Micrococcaceae</taxon>
        <taxon>Arthrobacter</taxon>
    </lineage>
</organism>
<dbReference type="SUPFAM" id="SSF159275">
    <property type="entry name" value="PA1994-like"/>
    <property type="match status" value="1"/>
</dbReference>
<evidence type="ECO:0000313" key="2">
    <source>
        <dbReference type="Proteomes" id="UP000544090"/>
    </source>
</evidence>
<proteinExistence type="predicted"/>
<dbReference type="EMBL" id="JAAZSQ010000002">
    <property type="protein sequence ID" value="NKX53481.1"/>
    <property type="molecule type" value="Genomic_DNA"/>
</dbReference>